<comment type="similarity">
    <text evidence="2">Belongs to the EamA transporter family.</text>
</comment>
<evidence type="ECO:0000256" key="7">
    <source>
        <dbReference type="ARBA" id="ARBA00023136"/>
    </source>
</evidence>
<dbReference type="EMBL" id="BAAANO010000020">
    <property type="protein sequence ID" value="GAA2010297.1"/>
    <property type="molecule type" value="Genomic_DNA"/>
</dbReference>
<keyword evidence="4" id="KW-1003">Cell membrane</keyword>
<dbReference type="InterPro" id="IPR000620">
    <property type="entry name" value="EamA_dom"/>
</dbReference>
<dbReference type="PANTHER" id="PTHR22911">
    <property type="entry name" value="ACYL-MALONYL CONDENSING ENZYME-RELATED"/>
    <property type="match status" value="1"/>
</dbReference>
<name>A0ABP5EWG8_9MICO</name>
<feature type="transmembrane region" description="Helical" evidence="9">
    <location>
        <begin position="245"/>
        <end position="266"/>
    </location>
</feature>
<gene>
    <name evidence="11" type="primary">rarD</name>
    <name evidence="11" type="ORF">GCM10009755_21710</name>
</gene>
<feature type="compositionally biased region" description="Pro residues" evidence="8">
    <location>
        <begin position="1"/>
        <end position="14"/>
    </location>
</feature>
<reference evidence="12" key="1">
    <citation type="journal article" date="2019" name="Int. J. Syst. Evol. Microbiol.">
        <title>The Global Catalogue of Microorganisms (GCM) 10K type strain sequencing project: providing services to taxonomists for standard genome sequencing and annotation.</title>
        <authorList>
            <consortium name="The Broad Institute Genomics Platform"/>
            <consortium name="The Broad Institute Genome Sequencing Center for Infectious Disease"/>
            <person name="Wu L."/>
            <person name="Ma J."/>
        </authorList>
    </citation>
    <scope>NUCLEOTIDE SEQUENCE [LARGE SCALE GENOMIC DNA]</scope>
    <source>
        <strain evidence="12">JCM 14546</strain>
    </source>
</reference>
<dbReference type="InterPro" id="IPR004626">
    <property type="entry name" value="RarD"/>
</dbReference>
<evidence type="ECO:0000259" key="10">
    <source>
        <dbReference type="Pfam" id="PF00892"/>
    </source>
</evidence>
<protein>
    <submittedName>
        <fullName evidence="11">EamA family transporter RarD</fullName>
    </submittedName>
</protein>
<comment type="subcellular location">
    <subcellularLocation>
        <location evidence="1">Cell membrane</location>
        <topology evidence="1">Multi-pass membrane protein</topology>
    </subcellularLocation>
</comment>
<evidence type="ECO:0000256" key="9">
    <source>
        <dbReference type="SAM" id="Phobius"/>
    </source>
</evidence>
<feature type="domain" description="EamA" evidence="10">
    <location>
        <begin position="41"/>
        <end position="176"/>
    </location>
</feature>
<feature type="transmembrane region" description="Helical" evidence="9">
    <location>
        <begin position="104"/>
        <end position="124"/>
    </location>
</feature>
<evidence type="ECO:0000256" key="6">
    <source>
        <dbReference type="ARBA" id="ARBA00022989"/>
    </source>
</evidence>
<feature type="transmembrane region" description="Helical" evidence="9">
    <location>
        <begin position="304"/>
        <end position="325"/>
    </location>
</feature>
<dbReference type="RefSeq" id="WP_344309613.1">
    <property type="nucleotide sequence ID" value="NZ_BAAANO010000020.1"/>
</dbReference>
<accession>A0ABP5EWG8</accession>
<evidence type="ECO:0000313" key="12">
    <source>
        <dbReference type="Proteomes" id="UP001500755"/>
    </source>
</evidence>
<keyword evidence="7 9" id="KW-0472">Membrane</keyword>
<dbReference type="Proteomes" id="UP001500755">
    <property type="component" value="Unassembled WGS sequence"/>
</dbReference>
<feature type="transmembrane region" description="Helical" evidence="9">
    <location>
        <begin position="273"/>
        <end position="292"/>
    </location>
</feature>
<dbReference type="NCBIfam" id="TIGR00688">
    <property type="entry name" value="rarD"/>
    <property type="match status" value="1"/>
</dbReference>
<evidence type="ECO:0000256" key="4">
    <source>
        <dbReference type="ARBA" id="ARBA00022475"/>
    </source>
</evidence>
<evidence type="ECO:0000256" key="8">
    <source>
        <dbReference type="SAM" id="MobiDB-lite"/>
    </source>
</evidence>
<feature type="transmembrane region" description="Helical" evidence="9">
    <location>
        <begin position="71"/>
        <end position="92"/>
    </location>
</feature>
<keyword evidence="6 9" id="KW-1133">Transmembrane helix</keyword>
<evidence type="ECO:0000313" key="11">
    <source>
        <dbReference type="EMBL" id="GAA2010297.1"/>
    </source>
</evidence>
<organism evidence="11 12">
    <name type="scientific">Brevibacterium samyangense</name>
    <dbReference type="NCBI Taxonomy" id="366888"/>
    <lineage>
        <taxon>Bacteria</taxon>
        <taxon>Bacillati</taxon>
        <taxon>Actinomycetota</taxon>
        <taxon>Actinomycetes</taxon>
        <taxon>Micrococcales</taxon>
        <taxon>Brevibacteriaceae</taxon>
        <taxon>Brevibacterium</taxon>
    </lineage>
</organism>
<keyword evidence="5 9" id="KW-0812">Transmembrane</keyword>
<dbReference type="InterPro" id="IPR037185">
    <property type="entry name" value="EmrE-like"/>
</dbReference>
<evidence type="ECO:0000256" key="2">
    <source>
        <dbReference type="ARBA" id="ARBA00007362"/>
    </source>
</evidence>
<dbReference type="Pfam" id="PF00892">
    <property type="entry name" value="EamA"/>
    <property type="match status" value="1"/>
</dbReference>
<evidence type="ECO:0000256" key="3">
    <source>
        <dbReference type="ARBA" id="ARBA00022448"/>
    </source>
</evidence>
<keyword evidence="12" id="KW-1185">Reference proteome</keyword>
<feature type="transmembrane region" description="Helical" evidence="9">
    <location>
        <begin position="160"/>
        <end position="178"/>
    </location>
</feature>
<proteinExistence type="inferred from homology"/>
<dbReference type="SUPFAM" id="SSF103481">
    <property type="entry name" value="Multidrug resistance efflux transporter EmrE"/>
    <property type="match status" value="2"/>
</dbReference>
<feature type="transmembrane region" description="Helical" evidence="9">
    <location>
        <begin position="184"/>
        <end position="201"/>
    </location>
</feature>
<feature type="transmembrane region" description="Helical" evidence="9">
    <location>
        <begin position="136"/>
        <end position="153"/>
    </location>
</feature>
<evidence type="ECO:0000256" key="1">
    <source>
        <dbReference type="ARBA" id="ARBA00004651"/>
    </source>
</evidence>
<feature type="transmembrane region" description="Helical" evidence="9">
    <location>
        <begin position="40"/>
        <end position="59"/>
    </location>
</feature>
<evidence type="ECO:0000256" key="5">
    <source>
        <dbReference type="ARBA" id="ARBA00022692"/>
    </source>
</evidence>
<dbReference type="PANTHER" id="PTHR22911:SF137">
    <property type="entry name" value="SOLUTE CARRIER FAMILY 35 MEMBER G2-RELATED"/>
    <property type="match status" value="1"/>
</dbReference>
<comment type="caution">
    <text evidence="11">The sequence shown here is derived from an EMBL/GenBank/DDBJ whole genome shotgun (WGS) entry which is preliminary data.</text>
</comment>
<feature type="region of interest" description="Disordered" evidence="8">
    <location>
        <begin position="1"/>
        <end position="30"/>
    </location>
</feature>
<sequence length="332" mass="35453">MTPSPSPDHSPVPEAPHASPSGRTGDPTGLPADELARRRAGLGFGIACYTLWGGLPLIFRLAEPATSTEILAHRIVWSLVFCFGLLAVARGFTALGPVLKNRKLVVTLCVASVIVAANWLIFLFGVEIGRVVDVSLGYYINPLVTVAVGVIALRNRLRPLQWVAMGIGLVAVIVLSVGTGEVPWLSLGLAGTFAVYGYIKSRVGKDVGAIQSLTIETAFLTPFAGIFLIWLTATGGSHFGTEGAWHTVVMLLLGPITAVPLVLFAAASSRVPLVWMGMMQYLAPTIQFVISVTMLGEEMAPARWAGFFIIWGALVVLTVDGILAARRNRRLR</sequence>
<keyword evidence="3" id="KW-0813">Transport</keyword>
<feature type="transmembrane region" description="Helical" evidence="9">
    <location>
        <begin position="213"/>
        <end position="233"/>
    </location>
</feature>